<dbReference type="AlphaFoldDB" id="A0A4R1PRL1"/>
<evidence type="ECO:0000256" key="5">
    <source>
        <dbReference type="PIRSR" id="PIRSR000185-1"/>
    </source>
</evidence>
<dbReference type="FunFam" id="3.40.50.10860:FF:000003">
    <property type="entry name" value="Glutamate dehydrogenase"/>
    <property type="match status" value="1"/>
</dbReference>
<dbReference type="Proteomes" id="UP000295063">
    <property type="component" value="Unassembled WGS sequence"/>
</dbReference>
<proteinExistence type="inferred from homology"/>
<dbReference type="InterPro" id="IPR014362">
    <property type="entry name" value="Glu_DH"/>
</dbReference>
<feature type="binding site" evidence="6">
    <location>
        <position position="350"/>
    </location>
    <ligand>
        <name>substrate</name>
    </ligand>
</feature>
<dbReference type="PIRSF" id="PIRSF000185">
    <property type="entry name" value="Glu_DH"/>
    <property type="match status" value="1"/>
</dbReference>
<dbReference type="InterPro" id="IPR046346">
    <property type="entry name" value="Aminoacid_DH-like_N_sf"/>
</dbReference>
<dbReference type="InterPro" id="IPR033922">
    <property type="entry name" value="NAD_bind_Glu_DH"/>
</dbReference>
<feature type="binding site" evidence="6">
    <location>
        <position position="71"/>
    </location>
    <ligand>
        <name>substrate</name>
    </ligand>
</feature>
<evidence type="ECO:0000256" key="2">
    <source>
        <dbReference type="ARBA" id="ARBA00012896"/>
    </source>
</evidence>
<dbReference type="InterPro" id="IPR006096">
    <property type="entry name" value="Glu/Leu/Phe/Val/Trp_DH_C"/>
</dbReference>
<dbReference type="GO" id="GO:0006538">
    <property type="term" value="P:L-glutamate catabolic process"/>
    <property type="evidence" value="ECO:0007669"/>
    <property type="project" value="TreeGrafter"/>
</dbReference>
<organism evidence="10 11">
    <name type="scientific">Anaerospora hongkongensis</name>
    <dbReference type="NCBI Taxonomy" id="244830"/>
    <lineage>
        <taxon>Bacteria</taxon>
        <taxon>Bacillati</taxon>
        <taxon>Bacillota</taxon>
        <taxon>Negativicutes</taxon>
        <taxon>Selenomonadales</taxon>
        <taxon>Sporomusaceae</taxon>
        <taxon>Anaerospora</taxon>
    </lineage>
</organism>
<comment type="similarity">
    <text evidence="1 4 8">Belongs to the Glu/Leu/Phe/Val dehydrogenases family.</text>
</comment>
<dbReference type="RefSeq" id="WP_132083099.1">
    <property type="nucleotide sequence ID" value="NZ_SLUI01000017.1"/>
</dbReference>
<feature type="site" description="Important for catalysis" evidence="7">
    <location>
        <position position="147"/>
    </location>
</feature>
<dbReference type="InterPro" id="IPR006095">
    <property type="entry name" value="Glu/Leu/Phe/Val/Trp_DH"/>
</dbReference>
<accession>A0A4R1PRL1</accession>
<evidence type="ECO:0000256" key="7">
    <source>
        <dbReference type="PIRSR" id="PIRSR000185-3"/>
    </source>
</evidence>
<dbReference type="OrthoDB" id="9803297at2"/>
<dbReference type="CDD" id="cd01076">
    <property type="entry name" value="NAD_bind_1_Glu_DH"/>
    <property type="match status" value="1"/>
</dbReference>
<evidence type="ECO:0000313" key="11">
    <source>
        <dbReference type="Proteomes" id="UP000295063"/>
    </source>
</evidence>
<evidence type="ECO:0000313" key="10">
    <source>
        <dbReference type="EMBL" id="TCL33609.1"/>
    </source>
</evidence>
<dbReference type="EMBL" id="SLUI01000017">
    <property type="protein sequence ID" value="TCL33609.1"/>
    <property type="molecule type" value="Genomic_DNA"/>
</dbReference>
<dbReference type="InterPro" id="IPR033524">
    <property type="entry name" value="Glu/Leu/Phe/Val_DH_AS"/>
</dbReference>
<gene>
    <name evidence="10" type="ORF">EV210_11767</name>
</gene>
<evidence type="ECO:0000256" key="4">
    <source>
        <dbReference type="PIRNR" id="PIRNR000185"/>
    </source>
</evidence>
<dbReference type="Pfam" id="PF00208">
    <property type="entry name" value="ELFV_dehydrog"/>
    <property type="match status" value="1"/>
</dbReference>
<dbReference type="InterPro" id="IPR036291">
    <property type="entry name" value="NAD(P)-bd_dom_sf"/>
</dbReference>
<evidence type="ECO:0000256" key="6">
    <source>
        <dbReference type="PIRSR" id="PIRSR000185-2"/>
    </source>
</evidence>
<dbReference type="Gene3D" id="3.40.50.720">
    <property type="entry name" value="NAD(P)-binding Rossmann-like Domain"/>
    <property type="match status" value="1"/>
</dbReference>
<dbReference type="PANTHER" id="PTHR11606">
    <property type="entry name" value="GLUTAMATE DEHYDROGENASE"/>
    <property type="match status" value="1"/>
</dbReference>
<dbReference type="Pfam" id="PF02812">
    <property type="entry name" value="ELFV_dehydrog_N"/>
    <property type="match status" value="1"/>
</dbReference>
<keyword evidence="11" id="KW-1185">Reference proteome</keyword>
<dbReference type="SUPFAM" id="SSF51735">
    <property type="entry name" value="NAD(P)-binding Rossmann-fold domains"/>
    <property type="match status" value="1"/>
</dbReference>
<dbReference type="PRINTS" id="PR00082">
    <property type="entry name" value="GLFDHDRGNASE"/>
</dbReference>
<protein>
    <recommendedName>
        <fullName evidence="2 4">Glutamate dehydrogenase</fullName>
    </recommendedName>
</protein>
<feature type="active site" description="Proton donor" evidence="5">
    <location>
        <position position="107"/>
    </location>
</feature>
<evidence type="ECO:0000259" key="9">
    <source>
        <dbReference type="SMART" id="SM00839"/>
    </source>
</evidence>
<dbReference type="GO" id="GO:0000166">
    <property type="term" value="F:nucleotide binding"/>
    <property type="evidence" value="ECO:0007669"/>
    <property type="project" value="UniProtKB-KW"/>
</dbReference>
<dbReference type="GO" id="GO:0004352">
    <property type="term" value="F:glutamate dehydrogenase (NAD+) activity"/>
    <property type="evidence" value="ECO:0007669"/>
    <property type="project" value="TreeGrafter"/>
</dbReference>
<dbReference type="InterPro" id="IPR006097">
    <property type="entry name" value="Glu/Leu/Phe/Val/Trp_DH_dimer"/>
</dbReference>
<keyword evidence="6" id="KW-0547">Nucleotide-binding</keyword>
<dbReference type="SMART" id="SM00839">
    <property type="entry name" value="ELFV_dehydrog"/>
    <property type="match status" value="1"/>
</dbReference>
<feature type="domain" description="Glutamate/phenylalanine/leucine/valine/L-tryptophan dehydrogenase C-terminal" evidence="9">
    <location>
        <begin position="184"/>
        <end position="414"/>
    </location>
</feature>
<feature type="binding site" evidence="6">
    <location>
        <position position="95"/>
    </location>
    <ligand>
        <name>substrate</name>
    </ligand>
</feature>
<keyword evidence="3 4" id="KW-0560">Oxidoreductase</keyword>
<dbReference type="PANTHER" id="PTHR11606:SF13">
    <property type="entry name" value="GLUTAMATE DEHYDROGENASE 1, MITOCHONDRIAL"/>
    <property type="match status" value="1"/>
</dbReference>
<feature type="binding site" evidence="6">
    <location>
        <position position="191"/>
    </location>
    <ligand>
        <name>NAD(+)</name>
        <dbReference type="ChEBI" id="CHEBI:57540"/>
    </ligand>
</feature>
<name>A0A4R1PRL1_9FIRM</name>
<dbReference type="SUPFAM" id="SSF53223">
    <property type="entry name" value="Aminoacid dehydrogenase-like, N-terminal domain"/>
    <property type="match status" value="1"/>
</dbReference>
<reference evidence="10 11" key="1">
    <citation type="submission" date="2019-03" db="EMBL/GenBank/DDBJ databases">
        <title>Genomic Encyclopedia of Type Strains, Phase IV (KMG-IV): sequencing the most valuable type-strain genomes for metagenomic binning, comparative biology and taxonomic classification.</title>
        <authorList>
            <person name="Goeker M."/>
        </authorList>
    </citation>
    <scope>NUCLEOTIDE SEQUENCE [LARGE SCALE GENOMIC DNA]</scope>
    <source>
        <strain evidence="10 11">DSM 15969</strain>
    </source>
</reference>
<evidence type="ECO:0000256" key="1">
    <source>
        <dbReference type="ARBA" id="ARBA00006382"/>
    </source>
</evidence>
<comment type="caution">
    <text evidence="10">The sequence shown here is derived from an EMBL/GenBank/DDBJ whole genome shotgun (WGS) entry which is preliminary data.</text>
</comment>
<feature type="binding site" evidence="6">
    <location>
        <position position="222"/>
    </location>
    <ligand>
        <name>NAD(+)</name>
        <dbReference type="ChEBI" id="CHEBI:57540"/>
    </ligand>
</feature>
<dbReference type="PROSITE" id="PS00074">
    <property type="entry name" value="GLFV_DEHYDROGENASE"/>
    <property type="match status" value="1"/>
</dbReference>
<keyword evidence="6" id="KW-0520">NAD</keyword>
<evidence type="ECO:0000256" key="3">
    <source>
        <dbReference type="ARBA" id="ARBA00023002"/>
    </source>
</evidence>
<sequence>MSSSNQTALEVAQMQLDAAASYLQLDPRIHSILKEPKRVLEVAIPVKMDDGSIKIFKGYRSQHCDAVGPTKGGIRFHPAVTMDEVKALSIWMTFKCGVIGLPYGGGKGGVVCNPQELSQNELERLSRGYIRAIAQFVGADKDIPAPDVNTNPQIIAWMSDEYNNIKGHNEPGMITGKPISIGGSLGRTAATGRGVAFATREAAGKLGMALENATAVIQGFGNVGSYAARILADMGCKIIAVSDVYGGICNRDGLNLEQLTLHLKETGSVVGFPGTTALTNQELLETKCDILVPCALENQITAANAPAINCRIVTEGANGPTTPEADAILKQRGILVIPDILANAGGVTVSYFEWVQNLSNFYWTEKEVNERLEALMVRAFAEVWDMYQKHDVDMRMAAYMVSINRIAEAAKAKGWVTITG</sequence>
<dbReference type="Gene3D" id="3.40.50.10860">
    <property type="entry name" value="Leucine Dehydrogenase, chain A, domain 1"/>
    <property type="match status" value="1"/>
</dbReference>
<evidence type="ECO:0000256" key="8">
    <source>
        <dbReference type="RuleBase" id="RU004417"/>
    </source>
</evidence>